<keyword evidence="5 6" id="KW-0676">Redox-active center</keyword>
<gene>
    <name evidence="6" type="primary">tpx</name>
    <name evidence="8" type="ORF">FR698_13465</name>
</gene>
<evidence type="ECO:0000256" key="4">
    <source>
        <dbReference type="ARBA" id="ARBA00023157"/>
    </source>
</evidence>
<feature type="active site" description="Cysteine sulfenic acid (-SOH) intermediate" evidence="6">
    <location>
        <position position="58"/>
    </location>
</feature>
<feature type="domain" description="Thioredoxin" evidence="7">
    <location>
        <begin position="16"/>
        <end position="164"/>
    </location>
</feature>
<dbReference type="PROSITE" id="PS01265">
    <property type="entry name" value="TPX"/>
    <property type="match status" value="1"/>
</dbReference>
<accession>A0A5C7ERG3</accession>
<dbReference type="InterPro" id="IPR018219">
    <property type="entry name" value="Tpx_CS"/>
</dbReference>
<dbReference type="InterPro" id="IPR050455">
    <property type="entry name" value="Tpx_Peroxidase_subfamily"/>
</dbReference>
<dbReference type="HAMAP" id="MF_00269">
    <property type="entry name" value="Tpx"/>
    <property type="match status" value="1"/>
</dbReference>
<dbReference type="Gene3D" id="3.40.30.10">
    <property type="entry name" value="Glutaredoxin"/>
    <property type="match status" value="1"/>
</dbReference>
<keyword evidence="3 6" id="KW-0560">Oxidoreductase</keyword>
<dbReference type="EMBL" id="VPFL01000021">
    <property type="protein sequence ID" value="TXF10825.1"/>
    <property type="molecule type" value="Genomic_DNA"/>
</dbReference>
<organism evidence="8 9">
    <name type="scientific">Pelomicrobium methylotrophicum</name>
    <dbReference type="NCBI Taxonomy" id="2602750"/>
    <lineage>
        <taxon>Bacteria</taxon>
        <taxon>Pseudomonadati</taxon>
        <taxon>Pseudomonadota</taxon>
        <taxon>Hydrogenophilia</taxon>
        <taxon>Hydrogenophilia incertae sedis</taxon>
        <taxon>Pelomicrobium</taxon>
    </lineage>
</organism>
<comment type="function">
    <text evidence="6">Thiol-specific peroxidase that catalyzes the reduction of hydrogen peroxide and organic hydroperoxides to water and alcohols, respectively. Plays a role in cell protection against oxidative stress by detoxifying peroxides.</text>
</comment>
<feature type="disulfide bond" description="Redox-active" evidence="6">
    <location>
        <begin position="58"/>
        <end position="92"/>
    </location>
</feature>
<dbReference type="AlphaFoldDB" id="A0A5C7ERG3"/>
<evidence type="ECO:0000256" key="3">
    <source>
        <dbReference type="ARBA" id="ARBA00023002"/>
    </source>
</evidence>
<dbReference type="PANTHER" id="PTHR43110">
    <property type="entry name" value="THIOL PEROXIDASE"/>
    <property type="match status" value="1"/>
</dbReference>
<dbReference type="RefSeq" id="WP_147800718.1">
    <property type="nucleotide sequence ID" value="NZ_VPFL01000021.1"/>
</dbReference>
<dbReference type="Proteomes" id="UP000321201">
    <property type="component" value="Unassembled WGS sequence"/>
</dbReference>
<dbReference type="OrthoDB" id="9781543at2"/>
<keyword evidence="9" id="KW-1185">Reference proteome</keyword>
<dbReference type="FunCoup" id="A0A5C7ERG3">
    <property type="interactions" value="200"/>
</dbReference>
<comment type="catalytic activity">
    <reaction evidence="6">
        <text>a hydroperoxide + [thioredoxin]-dithiol = an alcohol + [thioredoxin]-disulfide + H2O</text>
        <dbReference type="Rhea" id="RHEA:62620"/>
        <dbReference type="Rhea" id="RHEA-COMP:10698"/>
        <dbReference type="Rhea" id="RHEA-COMP:10700"/>
        <dbReference type="ChEBI" id="CHEBI:15377"/>
        <dbReference type="ChEBI" id="CHEBI:29950"/>
        <dbReference type="ChEBI" id="CHEBI:30879"/>
        <dbReference type="ChEBI" id="CHEBI:35924"/>
        <dbReference type="ChEBI" id="CHEBI:50058"/>
        <dbReference type="EC" id="1.11.1.24"/>
    </reaction>
</comment>
<evidence type="ECO:0000256" key="2">
    <source>
        <dbReference type="ARBA" id="ARBA00022862"/>
    </source>
</evidence>
<dbReference type="CDD" id="cd03014">
    <property type="entry name" value="PRX_Atyp2cys"/>
    <property type="match status" value="1"/>
</dbReference>
<evidence type="ECO:0000256" key="6">
    <source>
        <dbReference type="HAMAP-Rule" id="MF_00269"/>
    </source>
</evidence>
<dbReference type="EC" id="1.11.1.24" evidence="6"/>
<dbReference type="PROSITE" id="PS51352">
    <property type="entry name" value="THIOREDOXIN_2"/>
    <property type="match status" value="1"/>
</dbReference>
<proteinExistence type="inferred from homology"/>
<evidence type="ECO:0000313" key="8">
    <source>
        <dbReference type="EMBL" id="TXF10825.1"/>
    </source>
</evidence>
<dbReference type="InterPro" id="IPR002065">
    <property type="entry name" value="TPX"/>
</dbReference>
<keyword evidence="1 6" id="KW-0575">Peroxidase</keyword>
<name>A0A5C7ERG3_9PROT</name>
<dbReference type="InterPro" id="IPR013766">
    <property type="entry name" value="Thioredoxin_domain"/>
</dbReference>
<evidence type="ECO:0000256" key="1">
    <source>
        <dbReference type="ARBA" id="ARBA00022559"/>
    </source>
</evidence>
<keyword evidence="4 6" id="KW-1015">Disulfide bond</keyword>
<evidence type="ECO:0000256" key="5">
    <source>
        <dbReference type="ARBA" id="ARBA00023284"/>
    </source>
</evidence>
<reference evidence="8 9" key="1">
    <citation type="submission" date="2019-08" db="EMBL/GenBank/DDBJ databases">
        <title>Pelomicrobium methylotrophicum gen. nov., sp. nov. a moderately thermophilic, facultatively anaerobic, lithoautotrophic and methylotrophic bacterium isolated from a terrestrial mud volcano.</title>
        <authorList>
            <person name="Slobodkina G.B."/>
            <person name="Merkel A.Y."/>
            <person name="Slobodkin A.I."/>
        </authorList>
    </citation>
    <scope>NUCLEOTIDE SEQUENCE [LARGE SCALE GENOMIC DNA]</scope>
    <source>
        <strain evidence="8 9">SM250</strain>
    </source>
</reference>
<dbReference type="Pfam" id="PF08534">
    <property type="entry name" value="Redoxin"/>
    <property type="match status" value="1"/>
</dbReference>
<dbReference type="PANTHER" id="PTHR43110:SF1">
    <property type="entry name" value="THIOL PEROXIDASE"/>
    <property type="match status" value="1"/>
</dbReference>
<dbReference type="InParanoid" id="A0A5C7ERG3"/>
<comment type="miscellaneous">
    <text evidence="6">The active site is a conserved redox-active cysteine residue, the peroxidatic cysteine (C(P)), which makes the nucleophilic attack on the peroxide substrate. The peroxide oxidizes the C(P)-SH to cysteine sulfenic acid (C(P)-SOH), which then reacts with another cysteine residue, the resolving cysteine (C(R)), to form a disulfide bridge. The disulfide is subsequently reduced by an appropriate electron donor to complete the catalytic cycle. In this atypical 2-Cys peroxiredoxin, C(R) is present in the same subunit to form an intramolecular disulfide. The disulfide is subsequently reduced by thioredoxin.</text>
</comment>
<dbReference type="GO" id="GO:0008379">
    <property type="term" value="F:thioredoxin peroxidase activity"/>
    <property type="evidence" value="ECO:0007669"/>
    <property type="project" value="UniProtKB-UniRule"/>
</dbReference>
<evidence type="ECO:0000259" key="7">
    <source>
        <dbReference type="PROSITE" id="PS51352"/>
    </source>
</evidence>
<keyword evidence="2 6" id="KW-0049">Antioxidant</keyword>
<dbReference type="NCBIfam" id="NF001808">
    <property type="entry name" value="PRK00522.1"/>
    <property type="match status" value="1"/>
</dbReference>
<comment type="similarity">
    <text evidence="6">Belongs to the peroxiredoxin family. Tpx subfamily.</text>
</comment>
<comment type="subunit">
    <text evidence="6">Homodimer.</text>
</comment>
<sequence>MVTFAGNPITLNGNFPTVGAKALPFTLVNKDLKDVSLQDFAGKRKVLSIVPSLDTPTCAKSARVFNEKASSMPNTVVLVISADLPFAQARFCGAEGLSNVITLSTLRGSEFKKNYGVEIASGPLAGLCARAVLVLDENDVVKHAELVSEIKNEPNYEAALAALK</sequence>
<comment type="caution">
    <text evidence="8">The sequence shown here is derived from an EMBL/GenBank/DDBJ whole genome shotgun (WGS) entry which is preliminary data.</text>
</comment>
<dbReference type="SUPFAM" id="SSF52833">
    <property type="entry name" value="Thioredoxin-like"/>
    <property type="match status" value="1"/>
</dbReference>
<evidence type="ECO:0000313" key="9">
    <source>
        <dbReference type="Proteomes" id="UP000321201"/>
    </source>
</evidence>
<dbReference type="InterPro" id="IPR013740">
    <property type="entry name" value="Redoxin"/>
</dbReference>
<protein>
    <recommendedName>
        <fullName evidence="6">Thiol peroxidase</fullName>
        <shortName evidence="6">Tpx</shortName>
        <ecNumber evidence="6">1.11.1.24</ecNumber>
    </recommendedName>
    <alternativeName>
        <fullName evidence="6">Peroxiredoxin tpx</fullName>
        <shortName evidence="6">Prx</shortName>
    </alternativeName>
    <alternativeName>
        <fullName evidence="6">Thioredoxin peroxidase</fullName>
    </alternativeName>
    <alternativeName>
        <fullName evidence="6">Thioredoxin-dependent peroxiredoxin</fullName>
    </alternativeName>
</protein>
<dbReference type="InterPro" id="IPR036249">
    <property type="entry name" value="Thioredoxin-like_sf"/>
</dbReference>